<dbReference type="EMBL" id="VSRR010021304">
    <property type="protein sequence ID" value="MPC63808.1"/>
    <property type="molecule type" value="Genomic_DNA"/>
</dbReference>
<proteinExistence type="predicted"/>
<gene>
    <name evidence="6" type="primary">SLC22A6_0</name>
    <name evidence="6" type="ORF">E2C01_057914</name>
</gene>
<comment type="caution">
    <text evidence="6">The sequence shown here is derived from an EMBL/GenBank/DDBJ whole genome shotgun (WGS) entry which is preliminary data.</text>
</comment>
<dbReference type="Pfam" id="PF00083">
    <property type="entry name" value="Sugar_tr"/>
    <property type="match status" value="1"/>
</dbReference>
<evidence type="ECO:0000256" key="4">
    <source>
        <dbReference type="ARBA" id="ARBA00023136"/>
    </source>
</evidence>
<dbReference type="InterPro" id="IPR005828">
    <property type="entry name" value="MFS_sugar_transport-like"/>
</dbReference>
<keyword evidence="2" id="KW-0812">Transmembrane</keyword>
<evidence type="ECO:0000313" key="7">
    <source>
        <dbReference type="Proteomes" id="UP000324222"/>
    </source>
</evidence>
<dbReference type="InterPro" id="IPR036259">
    <property type="entry name" value="MFS_trans_sf"/>
</dbReference>
<accession>A0A5B7H3X7</accession>
<dbReference type="Gene3D" id="1.20.1250.20">
    <property type="entry name" value="MFS general substrate transporter like domains"/>
    <property type="match status" value="1"/>
</dbReference>
<organism evidence="6 7">
    <name type="scientific">Portunus trituberculatus</name>
    <name type="common">Swimming crab</name>
    <name type="synonym">Neptunus trituberculatus</name>
    <dbReference type="NCBI Taxonomy" id="210409"/>
    <lineage>
        <taxon>Eukaryota</taxon>
        <taxon>Metazoa</taxon>
        <taxon>Ecdysozoa</taxon>
        <taxon>Arthropoda</taxon>
        <taxon>Crustacea</taxon>
        <taxon>Multicrustacea</taxon>
        <taxon>Malacostraca</taxon>
        <taxon>Eumalacostraca</taxon>
        <taxon>Eucarida</taxon>
        <taxon>Decapoda</taxon>
        <taxon>Pleocyemata</taxon>
        <taxon>Brachyura</taxon>
        <taxon>Eubrachyura</taxon>
        <taxon>Portunoidea</taxon>
        <taxon>Portunidae</taxon>
        <taxon>Portuninae</taxon>
        <taxon>Portunus</taxon>
    </lineage>
</organism>
<name>A0A5B7H3X7_PORTR</name>
<evidence type="ECO:0000259" key="5">
    <source>
        <dbReference type="PROSITE" id="PS50850"/>
    </source>
</evidence>
<sequence>MTLALLGKMTLNAAFQILFLYTGELFPTEVRTWGMGNASMMARIGSVLAAFLVSVLPSSWSIAPPIIFGCSCLIACWVTSLLPETRGAALYDTVLAFEAAQPVKGDEEKADEGVR</sequence>
<evidence type="ECO:0000256" key="1">
    <source>
        <dbReference type="ARBA" id="ARBA00004141"/>
    </source>
</evidence>
<keyword evidence="7" id="KW-1185">Reference proteome</keyword>
<reference evidence="6 7" key="1">
    <citation type="submission" date="2019-05" db="EMBL/GenBank/DDBJ databases">
        <title>Another draft genome of Portunus trituberculatus and its Hox gene families provides insights of decapod evolution.</title>
        <authorList>
            <person name="Jeong J.-H."/>
            <person name="Song I."/>
            <person name="Kim S."/>
            <person name="Choi T."/>
            <person name="Kim D."/>
            <person name="Ryu S."/>
            <person name="Kim W."/>
        </authorList>
    </citation>
    <scope>NUCLEOTIDE SEQUENCE [LARGE SCALE GENOMIC DNA]</scope>
    <source>
        <tissue evidence="6">Muscle</tissue>
    </source>
</reference>
<evidence type="ECO:0000256" key="3">
    <source>
        <dbReference type="ARBA" id="ARBA00022989"/>
    </source>
</evidence>
<keyword evidence="4" id="KW-0472">Membrane</keyword>
<evidence type="ECO:0000256" key="2">
    <source>
        <dbReference type="ARBA" id="ARBA00022692"/>
    </source>
</evidence>
<dbReference type="OrthoDB" id="5296287at2759"/>
<dbReference type="InterPro" id="IPR020846">
    <property type="entry name" value="MFS_dom"/>
</dbReference>
<dbReference type="GO" id="GO:0016020">
    <property type="term" value="C:membrane"/>
    <property type="evidence" value="ECO:0007669"/>
    <property type="project" value="UniProtKB-SubCell"/>
</dbReference>
<keyword evidence="3" id="KW-1133">Transmembrane helix</keyword>
<comment type="subcellular location">
    <subcellularLocation>
        <location evidence="1">Membrane</location>
        <topology evidence="1">Multi-pass membrane protein</topology>
    </subcellularLocation>
</comment>
<dbReference type="SUPFAM" id="SSF103473">
    <property type="entry name" value="MFS general substrate transporter"/>
    <property type="match status" value="1"/>
</dbReference>
<dbReference type="Proteomes" id="UP000324222">
    <property type="component" value="Unassembled WGS sequence"/>
</dbReference>
<dbReference type="PANTHER" id="PTHR24064">
    <property type="entry name" value="SOLUTE CARRIER FAMILY 22 MEMBER"/>
    <property type="match status" value="1"/>
</dbReference>
<dbReference type="AlphaFoldDB" id="A0A5B7H3X7"/>
<protein>
    <submittedName>
        <fullName evidence="6">Solute carrier family 22 member 6</fullName>
    </submittedName>
</protein>
<dbReference type="GO" id="GO:0022857">
    <property type="term" value="F:transmembrane transporter activity"/>
    <property type="evidence" value="ECO:0007669"/>
    <property type="project" value="InterPro"/>
</dbReference>
<evidence type="ECO:0000313" key="6">
    <source>
        <dbReference type="EMBL" id="MPC63808.1"/>
    </source>
</evidence>
<feature type="domain" description="Major facilitator superfamily (MFS) profile" evidence="5">
    <location>
        <begin position="1"/>
        <end position="87"/>
    </location>
</feature>
<dbReference type="PROSITE" id="PS50850">
    <property type="entry name" value="MFS"/>
    <property type="match status" value="1"/>
</dbReference>